<evidence type="ECO:0000313" key="2">
    <source>
        <dbReference type="Proteomes" id="UP001239111"/>
    </source>
</evidence>
<keyword evidence="2" id="KW-1185">Reference proteome</keyword>
<organism evidence="1 2">
    <name type="scientific">Eretmocerus hayati</name>
    <dbReference type="NCBI Taxonomy" id="131215"/>
    <lineage>
        <taxon>Eukaryota</taxon>
        <taxon>Metazoa</taxon>
        <taxon>Ecdysozoa</taxon>
        <taxon>Arthropoda</taxon>
        <taxon>Hexapoda</taxon>
        <taxon>Insecta</taxon>
        <taxon>Pterygota</taxon>
        <taxon>Neoptera</taxon>
        <taxon>Endopterygota</taxon>
        <taxon>Hymenoptera</taxon>
        <taxon>Apocrita</taxon>
        <taxon>Proctotrupomorpha</taxon>
        <taxon>Chalcidoidea</taxon>
        <taxon>Aphelinidae</taxon>
        <taxon>Aphelininae</taxon>
        <taxon>Eretmocerus</taxon>
    </lineage>
</organism>
<dbReference type="EMBL" id="CM056744">
    <property type="protein sequence ID" value="KAJ8667538.1"/>
    <property type="molecule type" value="Genomic_DNA"/>
</dbReference>
<gene>
    <name evidence="1" type="ORF">QAD02_009201</name>
</gene>
<comment type="caution">
    <text evidence="1">The sequence shown here is derived from an EMBL/GenBank/DDBJ whole genome shotgun (WGS) entry which is preliminary data.</text>
</comment>
<evidence type="ECO:0000313" key="1">
    <source>
        <dbReference type="EMBL" id="KAJ8667538.1"/>
    </source>
</evidence>
<reference evidence="1" key="1">
    <citation type="submission" date="2023-04" db="EMBL/GenBank/DDBJ databases">
        <title>A chromosome-level genome assembly of the parasitoid wasp Eretmocerus hayati.</title>
        <authorList>
            <person name="Zhong Y."/>
            <person name="Liu S."/>
            <person name="Liu Y."/>
        </authorList>
    </citation>
    <scope>NUCLEOTIDE SEQUENCE</scope>
    <source>
        <strain evidence="1">ZJU_SS_LIU_2023</strain>
    </source>
</reference>
<protein>
    <submittedName>
        <fullName evidence="1">Uncharacterized protein</fullName>
    </submittedName>
</protein>
<name>A0ACC2N8V1_9HYME</name>
<sequence>MKKFDISVDMLIYLNSNRSRILYHWRMQPAMRILKVIRACITLHNMALMQGVEYWEPSPEICGCKDWYGHPDQFVGSDDDSDSYDEVDDRDGVHFRNTLAMSFMM</sequence>
<proteinExistence type="predicted"/>
<accession>A0ACC2N8V1</accession>
<dbReference type="Proteomes" id="UP001239111">
    <property type="component" value="Chromosome 4"/>
</dbReference>